<dbReference type="GO" id="GO:0003677">
    <property type="term" value="F:DNA binding"/>
    <property type="evidence" value="ECO:0007669"/>
    <property type="project" value="InterPro"/>
</dbReference>
<keyword evidence="7" id="KW-0010">Activator</keyword>
<dbReference type="PANTHER" id="PTHR10815:SF13">
    <property type="entry name" value="METHYLATED-DNA--PROTEIN-CYSTEINE METHYLTRANSFERASE"/>
    <property type="match status" value="1"/>
</dbReference>
<evidence type="ECO:0000259" key="10">
    <source>
        <dbReference type="Pfam" id="PF01035"/>
    </source>
</evidence>
<organism evidence="12">
    <name type="scientific">uncultured Acidimicrobiales bacterium</name>
    <dbReference type="NCBI Taxonomy" id="310071"/>
    <lineage>
        <taxon>Bacteria</taxon>
        <taxon>Bacillati</taxon>
        <taxon>Actinomycetota</taxon>
        <taxon>Acidimicrobiia</taxon>
        <taxon>Acidimicrobiales</taxon>
        <taxon>environmental samples</taxon>
    </lineage>
</organism>
<dbReference type="Pfam" id="PF01035">
    <property type="entry name" value="DNA_binding_1"/>
    <property type="match status" value="1"/>
</dbReference>
<dbReference type="InterPro" id="IPR036217">
    <property type="entry name" value="MethylDNA_cys_MeTrfase_DNAb"/>
</dbReference>
<name>A0A6J4ISR6_9ACTN</name>
<evidence type="ECO:0000256" key="2">
    <source>
        <dbReference type="ARBA" id="ARBA00008711"/>
    </source>
</evidence>
<dbReference type="GO" id="GO:0003908">
    <property type="term" value="F:methylated-DNA-[protein]-cysteine S-methyltransferase activity"/>
    <property type="evidence" value="ECO:0007669"/>
    <property type="project" value="UniProtKB-EC"/>
</dbReference>
<reference evidence="12" key="1">
    <citation type="submission" date="2020-02" db="EMBL/GenBank/DDBJ databases">
        <authorList>
            <person name="Meier V. D."/>
        </authorList>
    </citation>
    <scope>NUCLEOTIDE SEQUENCE</scope>
    <source>
        <strain evidence="12">AVDCRST_MAG10</strain>
    </source>
</reference>
<dbReference type="GO" id="GO:0008270">
    <property type="term" value="F:zinc ion binding"/>
    <property type="evidence" value="ECO:0007669"/>
    <property type="project" value="InterPro"/>
</dbReference>
<dbReference type="Pfam" id="PF02805">
    <property type="entry name" value="Ada_Zn_binding"/>
    <property type="match status" value="1"/>
</dbReference>
<dbReference type="Gene3D" id="3.40.10.10">
    <property type="entry name" value="DNA Methylphosphotriester Repair Domain"/>
    <property type="match status" value="1"/>
</dbReference>
<proteinExistence type="inferred from homology"/>
<keyword evidence="6" id="KW-0227">DNA damage</keyword>
<sequence length="255" mass="27552">MTTVSTHDDRLAGELAGLSSPAPANFQDAVFARWVEVDGPVGALYVAFTDRGISYVCPTQWVGGEQDRFLDLYRSRFGRPLRPANRAPAGLAGALRSGKGAGLPYDLRSVGDFDRKVLAKTLEIPPGEVRPYAWIAREIGHPAAVRAAGSALGRNPVPILIPCHRVVRSDGATGNYGFGPQLKVDLLHVEEVNLEETRGLGRRGVHYVASDTTQVYCYPSCTHARRITPAHRVELANAAAASRAGYRACRHCRPG</sequence>
<dbReference type="AlphaFoldDB" id="A0A6J4ISR6"/>
<evidence type="ECO:0000256" key="8">
    <source>
        <dbReference type="ARBA" id="ARBA00023204"/>
    </source>
</evidence>
<dbReference type="CDD" id="cd06445">
    <property type="entry name" value="ATase"/>
    <property type="match status" value="1"/>
</dbReference>
<dbReference type="EC" id="2.1.1.63" evidence="3"/>
<dbReference type="GO" id="GO:0006281">
    <property type="term" value="P:DNA repair"/>
    <property type="evidence" value="ECO:0007669"/>
    <property type="project" value="UniProtKB-KW"/>
</dbReference>
<evidence type="ECO:0000256" key="5">
    <source>
        <dbReference type="ARBA" id="ARBA00022679"/>
    </source>
</evidence>
<evidence type="ECO:0000256" key="1">
    <source>
        <dbReference type="ARBA" id="ARBA00001286"/>
    </source>
</evidence>
<keyword evidence="5 12" id="KW-0808">Transferase</keyword>
<dbReference type="EMBL" id="CADCTB010000162">
    <property type="protein sequence ID" value="CAA9259097.1"/>
    <property type="molecule type" value="Genomic_DNA"/>
</dbReference>
<dbReference type="Gene3D" id="1.10.10.10">
    <property type="entry name" value="Winged helix-like DNA-binding domain superfamily/Winged helix DNA-binding domain"/>
    <property type="match status" value="1"/>
</dbReference>
<dbReference type="InterPro" id="IPR036388">
    <property type="entry name" value="WH-like_DNA-bd_sf"/>
</dbReference>
<evidence type="ECO:0000256" key="3">
    <source>
        <dbReference type="ARBA" id="ARBA00011918"/>
    </source>
</evidence>
<comment type="catalytic activity">
    <reaction evidence="1">
        <text>a 4-O-methyl-thymidine in DNA + L-cysteinyl-[protein] = a thymidine in DNA + S-methyl-L-cysteinyl-[protein]</text>
        <dbReference type="Rhea" id="RHEA:53428"/>
        <dbReference type="Rhea" id="RHEA-COMP:10131"/>
        <dbReference type="Rhea" id="RHEA-COMP:10132"/>
        <dbReference type="Rhea" id="RHEA-COMP:13555"/>
        <dbReference type="Rhea" id="RHEA-COMP:13556"/>
        <dbReference type="ChEBI" id="CHEBI:29950"/>
        <dbReference type="ChEBI" id="CHEBI:82612"/>
        <dbReference type="ChEBI" id="CHEBI:137386"/>
        <dbReference type="ChEBI" id="CHEBI:137387"/>
        <dbReference type="EC" id="2.1.1.63"/>
    </reaction>
</comment>
<evidence type="ECO:0000256" key="4">
    <source>
        <dbReference type="ARBA" id="ARBA00022603"/>
    </source>
</evidence>
<dbReference type="SUPFAM" id="SSF46767">
    <property type="entry name" value="Methylated DNA-protein cysteine methyltransferase, C-terminal domain"/>
    <property type="match status" value="1"/>
</dbReference>
<dbReference type="SUPFAM" id="SSF57884">
    <property type="entry name" value="Ada DNA repair protein, N-terminal domain (N-Ada 10)"/>
    <property type="match status" value="1"/>
</dbReference>
<dbReference type="InterPro" id="IPR001497">
    <property type="entry name" value="MethylDNA_cys_MeTrfase_AS"/>
</dbReference>
<comment type="catalytic activity">
    <reaction evidence="9">
        <text>a 6-O-methyl-2'-deoxyguanosine in DNA + L-cysteinyl-[protein] = S-methyl-L-cysteinyl-[protein] + a 2'-deoxyguanosine in DNA</text>
        <dbReference type="Rhea" id="RHEA:24000"/>
        <dbReference type="Rhea" id="RHEA-COMP:10131"/>
        <dbReference type="Rhea" id="RHEA-COMP:10132"/>
        <dbReference type="Rhea" id="RHEA-COMP:11367"/>
        <dbReference type="Rhea" id="RHEA-COMP:11368"/>
        <dbReference type="ChEBI" id="CHEBI:29950"/>
        <dbReference type="ChEBI" id="CHEBI:82612"/>
        <dbReference type="ChEBI" id="CHEBI:85445"/>
        <dbReference type="ChEBI" id="CHEBI:85448"/>
        <dbReference type="EC" id="2.1.1.63"/>
    </reaction>
</comment>
<dbReference type="GO" id="GO:0032259">
    <property type="term" value="P:methylation"/>
    <property type="evidence" value="ECO:0007669"/>
    <property type="project" value="UniProtKB-KW"/>
</dbReference>
<dbReference type="FunFam" id="1.10.10.10:FF:000214">
    <property type="entry name" value="Methylated-DNA--protein-cysteine methyltransferase"/>
    <property type="match status" value="1"/>
</dbReference>
<dbReference type="GO" id="GO:0006355">
    <property type="term" value="P:regulation of DNA-templated transcription"/>
    <property type="evidence" value="ECO:0007669"/>
    <property type="project" value="InterPro"/>
</dbReference>
<comment type="similarity">
    <text evidence="2">Belongs to the MGMT family.</text>
</comment>
<dbReference type="PROSITE" id="PS00374">
    <property type="entry name" value="MGMT"/>
    <property type="match status" value="1"/>
</dbReference>
<evidence type="ECO:0000259" key="11">
    <source>
        <dbReference type="Pfam" id="PF02805"/>
    </source>
</evidence>
<evidence type="ECO:0000256" key="9">
    <source>
        <dbReference type="ARBA" id="ARBA00049348"/>
    </source>
</evidence>
<protein>
    <recommendedName>
        <fullName evidence="3">methylated-DNA--[protein]-cysteine S-methyltransferase</fullName>
        <ecNumber evidence="3">2.1.1.63</ecNumber>
    </recommendedName>
</protein>
<dbReference type="NCBIfam" id="TIGR00589">
    <property type="entry name" value="ogt"/>
    <property type="match status" value="1"/>
</dbReference>
<gene>
    <name evidence="12" type="ORF">AVDCRST_MAG10-2646</name>
</gene>
<dbReference type="PANTHER" id="PTHR10815">
    <property type="entry name" value="METHYLATED-DNA--PROTEIN-CYSTEINE METHYLTRANSFERASE"/>
    <property type="match status" value="1"/>
</dbReference>
<evidence type="ECO:0000313" key="12">
    <source>
        <dbReference type="EMBL" id="CAA9259097.1"/>
    </source>
</evidence>
<dbReference type="InterPro" id="IPR014048">
    <property type="entry name" value="MethylDNA_cys_MeTrfase_DNA-bd"/>
</dbReference>
<dbReference type="InterPro" id="IPR035451">
    <property type="entry name" value="Ada-like_dom_sf"/>
</dbReference>
<keyword evidence="4 12" id="KW-0489">Methyltransferase</keyword>
<feature type="domain" description="Ada DNA repair metal-binding" evidence="11">
    <location>
        <begin position="204"/>
        <end position="254"/>
    </location>
</feature>
<dbReference type="InterPro" id="IPR004026">
    <property type="entry name" value="Ada_DNA_repair_Zn-bd"/>
</dbReference>
<evidence type="ECO:0000256" key="6">
    <source>
        <dbReference type="ARBA" id="ARBA00022763"/>
    </source>
</evidence>
<feature type="domain" description="Methylated-DNA-[protein]-cysteine S-methyltransferase DNA binding" evidence="10">
    <location>
        <begin position="112"/>
        <end position="192"/>
    </location>
</feature>
<keyword evidence="8" id="KW-0234">DNA repair</keyword>
<accession>A0A6J4ISR6</accession>
<evidence type="ECO:0000256" key="7">
    <source>
        <dbReference type="ARBA" id="ARBA00023159"/>
    </source>
</evidence>